<dbReference type="AlphaFoldDB" id="A0A0A5I3Z5"/>
<dbReference type="RefSeq" id="WP_038186845.1">
    <property type="nucleotide sequence ID" value="NZ_JRWP01000002.1"/>
</dbReference>
<gene>
    <name evidence="2" type="ORF">NM06_00475</name>
</gene>
<keyword evidence="1" id="KW-0732">Signal</keyword>
<reference evidence="2 3" key="1">
    <citation type="submission" date="2014-10" db="EMBL/GenBank/DDBJ databases">
        <title>Genome sequencing of Vibrio sinaloensis T08.</title>
        <authorList>
            <person name="Chan K.-G."/>
            <person name="Mohamad N.I."/>
        </authorList>
    </citation>
    <scope>NUCLEOTIDE SEQUENCE [LARGE SCALE GENOMIC DNA]</scope>
    <source>
        <strain evidence="2 3">T08</strain>
    </source>
</reference>
<name>A0A0A5I3Z5_PHOS4</name>
<sequence>MKWFGLFCLLFSLTAFANQNKDNADLTQFDQPFLLGDWYLINPNPENSQENFLAIKLSLNSNYSFVIDIQKKDYSVDHWEGLYNANDDTIILGLNTSEPQVYQYSANHNLLNLNGVTFTKALSNSLAGMWSSEHLAGDDLLASDVRRMDLVLQPDFVFTFRVANEDGDEAVHQGVYYTEGDQLVLLYEDGEHDTRYTLNRDVLTLEGEEGGMYAVLNRIR</sequence>
<evidence type="ECO:0000313" key="2">
    <source>
        <dbReference type="EMBL" id="KGY10571.1"/>
    </source>
</evidence>
<evidence type="ECO:0000256" key="1">
    <source>
        <dbReference type="SAM" id="SignalP"/>
    </source>
</evidence>
<evidence type="ECO:0000313" key="3">
    <source>
        <dbReference type="Proteomes" id="UP000030451"/>
    </source>
</evidence>
<feature type="signal peptide" evidence="1">
    <location>
        <begin position="1"/>
        <end position="17"/>
    </location>
</feature>
<dbReference type="EMBL" id="JRWP01000002">
    <property type="protein sequence ID" value="KGY10571.1"/>
    <property type="molecule type" value="Genomic_DNA"/>
</dbReference>
<feature type="chain" id="PRO_5005419874" evidence="1">
    <location>
        <begin position="18"/>
        <end position="220"/>
    </location>
</feature>
<dbReference type="Proteomes" id="UP000030451">
    <property type="component" value="Unassembled WGS sequence"/>
</dbReference>
<dbReference type="OrthoDB" id="5901959at2"/>
<comment type="caution">
    <text evidence="2">The sequence shown here is derived from an EMBL/GenBank/DDBJ whole genome shotgun (WGS) entry which is preliminary data.</text>
</comment>
<accession>A0A0A5I3Z5</accession>
<protein>
    <submittedName>
        <fullName evidence="2">WD40 repeat protein</fullName>
    </submittedName>
</protein>
<proteinExistence type="predicted"/>
<dbReference type="STRING" id="379097.SE23_20615"/>
<organism evidence="2 3">
    <name type="scientific">Photobacterium sp. (strain ATCC 43367)</name>
    <dbReference type="NCBI Taxonomy" id="379097"/>
    <lineage>
        <taxon>Bacteria</taxon>
        <taxon>Pseudomonadati</taxon>
        <taxon>Pseudomonadota</taxon>
        <taxon>Gammaproteobacteria</taxon>
        <taxon>Vibrionales</taxon>
        <taxon>Vibrionaceae</taxon>
        <taxon>Vibrio</taxon>
        <taxon>Vibrio oreintalis group</taxon>
    </lineage>
</organism>